<proteinExistence type="predicted"/>
<dbReference type="EMBL" id="AMCV02000002">
    <property type="protein sequence ID" value="TDZ25500.1"/>
    <property type="molecule type" value="Genomic_DNA"/>
</dbReference>
<organism evidence="1 2">
    <name type="scientific">Colletotrichum orbiculare (strain 104-T / ATCC 96160 / CBS 514.97 / LARS 414 / MAFF 240422)</name>
    <name type="common">Cucumber anthracnose fungus</name>
    <name type="synonym">Colletotrichum lagenarium</name>
    <dbReference type="NCBI Taxonomy" id="1213857"/>
    <lineage>
        <taxon>Eukaryota</taxon>
        <taxon>Fungi</taxon>
        <taxon>Dikarya</taxon>
        <taxon>Ascomycota</taxon>
        <taxon>Pezizomycotina</taxon>
        <taxon>Sordariomycetes</taxon>
        <taxon>Hypocreomycetidae</taxon>
        <taxon>Glomerellales</taxon>
        <taxon>Glomerellaceae</taxon>
        <taxon>Colletotrichum</taxon>
        <taxon>Colletotrichum orbiculare species complex</taxon>
    </lineage>
</organism>
<accession>A0A484G6I1</accession>
<dbReference type="Proteomes" id="UP000014480">
    <property type="component" value="Unassembled WGS sequence"/>
</dbReference>
<comment type="caution">
    <text evidence="1">The sequence shown here is derived from an EMBL/GenBank/DDBJ whole genome shotgun (WGS) entry which is preliminary data.</text>
</comment>
<evidence type="ECO:0000313" key="1">
    <source>
        <dbReference type="EMBL" id="TDZ25500.1"/>
    </source>
</evidence>
<name>A0A484G6I1_COLOR</name>
<reference evidence="2" key="2">
    <citation type="journal article" date="2019" name="Mol. Plant Microbe Interact.">
        <title>Genome sequence resources for four phytopathogenic fungi from the Colletotrichum orbiculare species complex.</title>
        <authorList>
            <person name="Gan P."/>
            <person name="Tsushima A."/>
            <person name="Narusaka M."/>
            <person name="Narusaka Y."/>
            <person name="Takano Y."/>
            <person name="Kubo Y."/>
            <person name="Shirasu K."/>
        </authorList>
    </citation>
    <scope>GENOME REANNOTATION</scope>
    <source>
        <strain evidence="2">104-T / ATCC 96160 / CBS 514.97 / LARS 414 / MAFF 240422</strain>
    </source>
</reference>
<reference evidence="2" key="1">
    <citation type="journal article" date="2013" name="New Phytol.">
        <title>Comparative genomic and transcriptomic analyses reveal the hemibiotrophic stage shift of Colletotrichum fungi.</title>
        <authorList>
            <person name="Gan P."/>
            <person name="Ikeda K."/>
            <person name="Irieda H."/>
            <person name="Narusaka M."/>
            <person name="O'Connell R.J."/>
            <person name="Narusaka Y."/>
            <person name="Takano Y."/>
            <person name="Kubo Y."/>
            <person name="Shirasu K."/>
        </authorList>
    </citation>
    <scope>NUCLEOTIDE SEQUENCE [LARGE SCALE GENOMIC DNA]</scope>
    <source>
        <strain evidence="2">104-T / ATCC 96160 / CBS 514.97 / LARS 414 / MAFF 240422</strain>
    </source>
</reference>
<protein>
    <submittedName>
        <fullName evidence="1">Uncharacterized protein</fullName>
    </submittedName>
</protein>
<dbReference type="AlphaFoldDB" id="A0A484G6I1"/>
<sequence length="92" mass="10197">MTISYCPDVEQITHLVCYSFLALCIAHRFVETETLHYIIPIPGLLVNSRAFLHANGLGKTASPRGLYSSTGSHGAQKPPNRFILPTERLCQI</sequence>
<keyword evidence="2" id="KW-1185">Reference proteome</keyword>
<gene>
    <name evidence="1" type="ORF">Cob_v001538</name>
</gene>
<evidence type="ECO:0000313" key="2">
    <source>
        <dbReference type="Proteomes" id="UP000014480"/>
    </source>
</evidence>